<gene>
    <name evidence="1" type="ORF">S01H1_07500</name>
</gene>
<feature type="non-terminal residue" evidence="1">
    <location>
        <position position="125"/>
    </location>
</feature>
<name>X0S245_9ZZZZ</name>
<dbReference type="EMBL" id="BARS01003864">
    <property type="protein sequence ID" value="GAF69326.1"/>
    <property type="molecule type" value="Genomic_DNA"/>
</dbReference>
<evidence type="ECO:0008006" key="2">
    <source>
        <dbReference type="Google" id="ProtNLM"/>
    </source>
</evidence>
<dbReference type="Gene3D" id="3.90.1140.10">
    <property type="entry name" value="Cyclic phosphodiesterase"/>
    <property type="match status" value="1"/>
</dbReference>
<sequence>MGRKAVDVVLLPTEAMMDRVIEANRKLIEKSDKKIVLNKKNCLPHISLAMGCVDESDIAAIEKVLQTIARECSLGDLTVTDIQIAADSAGEKVSVFEVEKTRQLQLFHEKAMGKLSGYLSSDVTG</sequence>
<reference evidence="1" key="1">
    <citation type="journal article" date="2014" name="Front. Microbiol.">
        <title>High frequency of phylogenetically diverse reductive dehalogenase-homologous genes in deep subseafloor sedimentary metagenomes.</title>
        <authorList>
            <person name="Kawai M."/>
            <person name="Futagami T."/>
            <person name="Toyoda A."/>
            <person name="Takaki Y."/>
            <person name="Nishi S."/>
            <person name="Hori S."/>
            <person name="Arai W."/>
            <person name="Tsubouchi T."/>
            <person name="Morono Y."/>
            <person name="Uchiyama I."/>
            <person name="Ito T."/>
            <person name="Fujiyama A."/>
            <person name="Inagaki F."/>
            <person name="Takami H."/>
        </authorList>
    </citation>
    <scope>NUCLEOTIDE SEQUENCE</scope>
    <source>
        <strain evidence="1">Expedition CK06-06</strain>
    </source>
</reference>
<comment type="caution">
    <text evidence="1">The sequence shown here is derived from an EMBL/GenBank/DDBJ whole genome shotgun (WGS) entry which is preliminary data.</text>
</comment>
<evidence type="ECO:0000313" key="1">
    <source>
        <dbReference type="EMBL" id="GAF69326.1"/>
    </source>
</evidence>
<dbReference type="AlphaFoldDB" id="X0S245"/>
<organism evidence="1">
    <name type="scientific">marine sediment metagenome</name>
    <dbReference type="NCBI Taxonomy" id="412755"/>
    <lineage>
        <taxon>unclassified sequences</taxon>
        <taxon>metagenomes</taxon>
        <taxon>ecological metagenomes</taxon>
    </lineage>
</organism>
<accession>X0S245</accession>
<protein>
    <recommendedName>
        <fullName evidence="2">Phosphoesterase HXTX domain-containing protein</fullName>
    </recommendedName>
</protein>
<proteinExistence type="predicted"/>